<gene>
    <name evidence="1" type="ORF">CHS0354_032856</name>
</gene>
<organism evidence="1 2">
    <name type="scientific">Potamilus streckersoni</name>
    <dbReference type="NCBI Taxonomy" id="2493646"/>
    <lineage>
        <taxon>Eukaryota</taxon>
        <taxon>Metazoa</taxon>
        <taxon>Spiralia</taxon>
        <taxon>Lophotrochozoa</taxon>
        <taxon>Mollusca</taxon>
        <taxon>Bivalvia</taxon>
        <taxon>Autobranchia</taxon>
        <taxon>Heteroconchia</taxon>
        <taxon>Palaeoheterodonta</taxon>
        <taxon>Unionida</taxon>
        <taxon>Unionoidea</taxon>
        <taxon>Unionidae</taxon>
        <taxon>Ambleminae</taxon>
        <taxon>Lampsilini</taxon>
        <taxon>Potamilus</taxon>
    </lineage>
</organism>
<evidence type="ECO:0000313" key="1">
    <source>
        <dbReference type="EMBL" id="KAK3587648.1"/>
    </source>
</evidence>
<reference evidence="1" key="3">
    <citation type="submission" date="2023-05" db="EMBL/GenBank/DDBJ databases">
        <authorList>
            <person name="Smith C.H."/>
        </authorList>
    </citation>
    <scope>NUCLEOTIDE SEQUENCE</scope>
    <source>
        <strain evidence="1">CHS0354</strain>
        <tissue evidence="1">Mantle</tissue>
    </source>
</reference>
<keyword evidence="2" id="KW-1185">Reference proteome</keyword>
<proteinExistence type="predicted"/>
<comment type="caution">
    <text evidence="1">The sequence shown here is derived from an EMBL/GenBank/DDBJ whole genome shotgun (WGS) entry which is preliminary data.</text>
</comment>
<protein>
    <submittedName>
        <fullName evidence="1">Uncharacterized protein</fullName>
    </submittedName>
</protein>
<dbReference type="AlphaFoldDB" id="A0AAE0S9T0"/>
<evidence type="ECO:0000313" key="2">
    <source>
        <dbReference type="Proteomes" id="UP001195483"/>
    </source>
</evidence>
<reference evidence="1" key="1">
    <citation type="journal article" date="2021" name="Genome Biol. Evol.">
        <title>A High-Quality Reference Genome for a Parasitic Bivalve with Doubly Uniparental Inheritance (Bivalvia: Unionida).</title>
        <authorList>
            <person name="Smith C.H."/>
        </authorList>
    </citation>
    <scope>NUCLEOTIDE SEQUENCE</scope>
    <source>
        <strain evidence="1">CHS0354</strain>
    </source>
</reference>
<name>A0AAE0S9T0_9BIVA</name>
<accession>A0AAE0S9T0</accession>
<dbReference type="Proteomes" id="UP001195483">
    <property type="component" value="Unassembled WGS sequence"/>
</dbReference>
<sequence length="196" mass="22856">MKLSEERHRLWKAALNRKDIETEDGILEYAENADKQNDPTCNYIKVMEPESFQPTYQDEEISKAMGIQTDLTVKVMEHVSFQPTYQDEEISKAMGIQTDLTVQVMEHVSFQPAYQDEEISKAMGIQTDLTVKVIKQLENDNKSRLIKAKVNEQFDFKRLYMLLSYVDNSEQVAFYTGLPNYGVLKLVYKKKHSYIH</sequence>
<reference evidence="1" key="2">
    <citation type="journal article" date="2021" name="Genome Biol. Evol.">
        <title>Developing a high-quality reference genome for a parasitic bivalve with doubly uniparental inheritance (Bivalvia: Unionida).</title>
        <authorList>
            <person name="Smith C.H."/>
        </authorList>
    </citation>
    <scope>NUCLEOTIDE SEQUENCE</scope>
    <source>
        <strain evidence="1">CHS0354</strain>
        <tissue evidence="1">Mantle</tissue>
    </source>
</reference>
<dbReference type="EMBL" id="JAEAOA010001935">
    <property type="protein sequence ID" value="KAK3587648.1"/>
    <property type="molecule type" value="Genomic_DNA"/>
</dbReference>